<sequence>MRKLFLLSLIAISLFAIDIKISPDKNITVSYQDTKAIKTFYQEVFKFRLADEGAYKLAEENRILANAYIKRYGLDNNDIARIKVETELYLANHMVKNIQNSIKLSDKVLYSYYIDHKDQFKGSDKVDLVIFYFKDPEKAVDFYIKAKGKTLEEAKKIASKDIVIKEYKNLDIKKMKPFFQNIIQKYGPKHFLPPIFDEVSSVSYIQDYHKAQKYKKFEDVKEEIRKLLYSKTFLRERNKILLQYKSGKK</sequence>
<keyword evidence="3" id="KW-1185">Reference proteome</keyword>
<proteinExistence type="predicted"/>
<dbReference type="RefSeq" id="WP_084276624.1">
    <property type="nucleotide sequence ID" value="NZ_AP026672.1"/>
</dbReference>
<name>A0A1W1WV23_9BACT</name>
<dbReference type="Gene3D" id="3.10.50.40">
    <property type="match status" value="1"/>
</dbReference>
<dbReference type="OrthoDB" id="5391048at2"/>
<gene>
    <name evidence="2" type="ORF">SAMN05660197_2010</name>
</gene>
<organism evidence="2 3">
    <name type="scientific">Nitratiruptor tergarcus DSM 16512</name>
    <dbReference type="NCBI Taxonomy" id="1069081"/>
    <lineage>
        <taxon>Bacteria</taxon>
        <taxon>Pseudomonadati</taxon>
        <taxon>Campylobacterota</taxon>
        <taxon>Epsilonproteobacteria</taxon>
        <taxon>Nautiliales</taxon>
        <taxon>Nitratiruptoraceae</taxon>
        <taxon>Nitratiruptor</taxon>
    </lineage>
</organism>
<dbReference type="AlphaFoldDB" id="A0A1W1WV23"/>
<dbReference type="Gene3D" id="1.10.4030.10">
    <property type="entry name" value="Porin chaperone SurA, peptide-binding domain"/>
    <property type="match status" value="1"/>
</dbReference>
<feature type="chain" id="PRO_5012438762" description="SurA N-terminal domain-containing protein" evidence="1">
    <location>
        <begin position="17"/>
        <end position="249"/>
    </location>
</feature>
<accession>A0A1W1WV23</accession>
<evidence type="ECO:0000313" key="2">
    <source>
        <dbReference type="EMBL" id="SMC10168.1"/>
    </source>
</evidence>
<keyword evidence="1" id="KW-0732">Signal</keyword>
<evidence type="ECO:0000313" key="3">
    <source>
        <dbReference type="Proteomes" id="UP000192602"/>
    </source>
</evidence>
<dbReference type="GO" id="GO:0003755">
    <property type="term" value="F:peptidyl-prolyl cis-trans isomerase activity"/>
    <property type="evidence" value="ECO:0007669"/>
    <property type="project" value="InterPro"/>
</dbReference>
<reference evidence="3" key="1">
    <citation type="submission" date="2017-04" db="EMBL/GenBank/DDBJ databases">
        <authorList>
            <person name="Varghese N."/>
            <person name="Submissions S."/>
        </authorList>
    </citation>
    <scope>NUCLEOTIDE SEQUENCE [LARGE SCALE GENOMIC DNA]</scope>
    <source>
        <strain evidence="3">DSM 16512</strain>
    </source>
</reference>
<dbReference type="EMBL" id="FWWZ01000002">
    <property type="protein sequence ID" value="SMC10168.1"/>
    <property type="molecule type" value="Genomic_DNA"/>
</dbReference>
<evidence type="ECO:0008006" key="4">
    <source>
        <dbReference type="Google" id="ProtNLM"/>
    </source>
</evidence>
<feature type="signal peptide" evidence="1">
    <location>
        <begin position="1"/>
        <end position="16"/>
    </location>
</feature>
<dbReference type="InterPro" id="IPR046357">
    <property type="entry name" value="PPIase_dom_sf"/>
</dbReference>
<protein>
    <recommendedName>
        <fullName evidence="4">SurA N-terminal domain-containing protein</fullName>
    </recommendedName>
</protein>
<dbReference type="Proteomes" id="UP000192602">
    <property type="component" value="Unassembled WGS sequence"/>
</dbReference>
<evidence type="ECO:0000256" key="1">
    <source>
        <dbReference type="SAM" id="SignalP"/>
    </source>
</evidence>
<dbReference type="STRING" id="1069081.SAMN05660197_2010"/>